<evidence type="ECO:0000313" key="6">
    <source>
        <dbReference type="EMBL" id="KAB5529213.1"/>
    </source>
</evidence>
<dbReference type="InterPro" id="IPR032675">
    <property type="entry name" value="LRR_dom_sf"/>
</dbReference>
<dbReference type="InterPro" id="IPR027417">
    <property type="entry name" value="P-loop_NTPase"/>
</dbReference>
<organism evidence="6 7">
    <name type="scientific">Salix brachista</name>
    <dbReference type="NCBI Taxonomy" id="2182728"/>
    <lineage>
        <taxon>Eukaryota</taxon>
        <taxon>Viridiplantae</taxon>
        <taxon>Streptophyta</taxon>
        <taxon>Embryophyta</taxon>
        <taxon>Tracheophyta</taxon>
        <taxon>Spermatophyta</taxon>
        <taxon>Magnoliopsida</taxon>
        <taxon>eudicotyledons</taxon>
        <taxon>Gunneridae</taxon>
        <taxon>Pentapetalae</taxon>
        <taxon>rosids</taxon>
        <taxon>fabids</taxon>
        <taxon>Malpighiales</taxon>
        <taxon>Salicaceae</taxon>
        <taxon>Saliceae</taxon>
        <taxon>Salix</taxon>
    </lineage>
</organism>
<dbReference type="GO" id="GO:0006952">
    <property type="term" value="P:defense response"/>
    <property type="evidence" value="ECO:0007669"/>
    <property type="project" value="UniProtKB-KW"/>
</dbReference>
<evidence type="ECO:0000256" key="3">
    <source>
        <dbReference type="ARBA" id="ARBA00022821"/>
    </source>
</evidence>
<dbReference type="InterPro" id="IPR042197">
    <property type="entry name" value="Apaf_helical"/>
</dbReference>
<comment type="similarity">
    <text evidence="1">Belongs to the disease resistance NB-LRR family.</text>
</comment>
<dbReference type="EMBL" id="VDCV01000013">
    <property type="protein sequence ID" value="KAB5529213.1"/>
    <property type="molecule type" value="Genomic_DNA"/>
</dbReference>
<dbReference type="InterPro" id="IPR001611">
    <property type="entry name" value="Leu-rich_rpt"/>
</dbReference>
<accession>A0A5N5KFV1</accession>
<dbReference type="SUPFAM" id="SSF52047">
    <property type="entry name" value="RNI-like"/>
    <property type="match status" value="2"/>
</dbReference>
<evidence type="ECO:0000256" key="4">
    <source>
        <dbReference type="ARBA" id="ARBA00022840"/>
    </source>
</evidence>
<dbReference type="InterPro" id="IPR057135">
    <property type="entry name" value="At4g27190-like_LRR"/>
</dbReference>
<gene>
    <name evidence="6" type="ORF">DKX38_019294</name>
</gene>
<dbReference type="GO" id="GO:0005524">
    <property type="term" value="F:ATP binding"/>
    <property type="evidence" value="ECO:0007669"/>
    <property type="project" value="UniProtKB-KW"/>
</dbReference>
<dbReference type="Gene3D" id="3.30.40.10">
    <property type="entry name" value="Zinc/RING finger domain, C3HC4 (zinc finger)"/>
    <property type="match status" value="1"/>
</dbReference>
<keyword evidence="4" id="KW-0067">ATP-binding</keyword>
<comment type="caution">
    <text evidence="6">The sequence shown here is derived from an EMBL/GenBank/DDBJ whole genome shotgun (WGS) entry which is preliminary data.</text>
</comment>
<protein>
    <recommendedName>
        <fullName evidence="5">AAA+ ATPase domain-containing protein</fullName>
    </recommendedName>
</protein>
<dbReference type="PRINTS" id="PR00364">
    <property type="entry name" value="DISEASERSIST"/>
</dbReference>
<dbReference type="InterPro" id="IPR050905">
    <property type="entry name" value="Plant_NBS-LRR"/>
</dbReference>
<dbReference type="GO" id="GO:0043531">
    <property type="term" value="F:ADP binding"/>
    <property type="evidence" value="ECO:0007669"/>
    <property type="project" value="InterPro"/>
</dbReference>
<dbReference type="Gene3D" id="3.40.50.300">
    <property type="entry name" value="P-loop containing nucleotide triphosphate hydrolases"/>
    <property type="match status" value="1"/>
</dbReference>
<sequence>MGLGNSENDVIVDDGGGGGGGLNGKSFGGSVSCSICLEVVADNGDRSWAKLQCGHQFHLVIFPNIDVKTERKEKEMIRQDCIGSAFNVKGAMQCPNCRKIEKGQWLYANGCRSLPEFSMEDWAHDEDLYDLSYSEMIFSEAQKLNKINLMLEEEIESTDEEAVKMISLGGKFERVSYLPARRGIGDRSVKEYEAFESRRHVLDEILEALKDNDVNLVGVYGMAGVGKTTIVKKVAEQVKANRIFDVVVLAVVSKTPHLKTIQGEIADGLGFKFEAETIRGRAERLHERLERETKVLVILDDIWERLQLDDVGIPSGSDNRGCKILMTSRDRNALYRGMDTEKLFHLQVLLENEAWNLFKNKAGDAIKNPDLQLVAVEVAKKCAGLPIYLVIVASALKGGDVSKWKDALESLKRFDKDGINSPVNSALDLSYTSLKGEEIKSVFLLCGQLKPHRIVILDLLKYTVGLGLFKRISTLEEARHRLNKLVNDLIASCLLEGGADGIVKMHDVLHGFAASVASRDHHVFALSPGSVLREWPAKDMLEQYSAISLWRCKISGLPEVLNCPKMESFILYNVDPSLKIPDCLFKGTKTLQLMAMTRVQLPTLPSSLQFLEKLQTLCLDYCGLGDIALIGELKMLKVLSLIGSNIDRLPREIGQLTRLQLLDLTNNPTLEIIPPNVLSCLTKLEDLYMENSFLQWGVEGLDDRRNNASLAELKYLPYLSTLYLHITDPMILPKDFFSKKLERFNILIGEGWEWSSKRETSTIMKLKISASIQSEEGIQLLLKKTEDLHLDGLEGVKSVSYELDGQGFPSLKHLHIQNSLEIRYIVDSTMLSPIVDFPFLVSLSLDNLNNLEKICNGQPVAESFSKLRILKVKSCPMLKNLFSLPMERGLLQLEEISIIDCEIMEVIVAEESGGGADEDEAIKLTQLRTLTLEYLPQFTSVSSKSNEIASDTRLRTLFNKKIEFPNLEDLKLSSIEVEKIWQDQPGELSCWFVRLTSLIVQGCRNLKYLFTTSMVESLAQLKRLELCDCVSMEEIIIKNGLGEEENVRGMMLPKLQFLKLKGFPNLRRFCTGHLIQCCFLQELWIQDCPALKTFISNSLSTDAVANNQFGETNSTLFDEKVAFSNIEKLRILGMDNLNMIWHTELHSDSFCKLKDLWVNQGNKLLNIFPPNMLRRFQNLELLVVDSCASLEEVFDLRSLMSEKESHVVTAFKLKYMDVWNLPKLKKVWNTDPHGILSFQNLHSVDARNCPSLKSLFPASVALGLPQLEELQLWICGVEEIVAEEERLGEAPKFVFPKTSSFILWFLPELKSFYPGRHTSEWPVLKKIQVNHCNKVPVFDLEQDQLGIQVQQPLFSFEKAIPNLEELSLDVKDAVKVCQGQFSADLFHKVRVLGLRCFDDASAEFPFGILNRFQNMEKLVVFCGYLKELFPCQLVDEEEHTLARIRCLELSNLPYLEKIWNQDLRVDQLLQNLETLEVRFCGSLTNLAPSASSFGNLTALHVRGCEALKYLFTSSTARSLVQLSVMSIKECKMVTEIVASNGDEAGNEIIFRKLESLKLDCLASLTSFCSVDLTFRFPCLTEVIVTNCPKMKTFSLGILSTPTLRKVWLSEEKDKGQWKRDLNITIQQLHI</sequence>
<dbReference type="SMART" id="SM00382">
    <property type="entry name" value="AAA"/>
    <property type="match status" value="1"/>
</dbReference>
<dbReference type="SUPFAM" id="SSF52540">
    <property type="entry name" value="P-loop containing nucleoside triphosphate hydrolases"/>
    <property type="match status" value="1"/>
</dbReference>
<keyword evidence="7" id="KW-1185">Reference proteome</keyword>
<dbReference type="Gene3D" id="1.10.8.430">
    <property type="entry name" value="Helical domain of apoptotic protease-activating factors"/>
    <property type="match status" value="1"/>
</dbReference>
<dbReference type="FunFam" id="3.40.50.300:FF:001091">
    <property type="entry name" value="Probable disease resistance protein At1g61300"/>
    <property type="match status" value="1"/>
</dbReference>
<dbReference type="SUPFAM" id="SSF52058">
    <property type="entry name" value="L domain-like"/>
    <property type="match status" value="2"/>
</dbReference>
<evidence type="ECO:0000256" key="2">
    <source>
        <dbReference type="ARBA" id="ARBA00022741"/>
    </source>
</evidence>
<dbReference type="Pfam" id="PF13855">
    <property type="entry name" value="LRR_8"/>
    <property type="match status" value="1"/>
</dbReference>
<dbReference type="SUPFAM" id="SSF57850">
    <property type="entry name" value="RING/U-box"/>
    <property type="match status" value="1"/>
</dbReference>
<evidence type="ECO:0000259" key="5">
    <source>
        <dbReference type="SMART" id="SM00382"/>
    </source>
</evidence>
<name>A0A5N5KFV1_9ROSI</name>
<reference evidence="7" key="1">
    <citation type="journal article" date="2019" name="Gigascience">
        <title>De novo genome assembly of the endangered Acer yangbiense, a plant species with extremely small populations endemic to Yunnan Province, China.</title>
        <authorList>
            <person name="Yang J."/>
            <person name="Wariss H.M."/>
            <person name="Tao L."/>
            <person name="Zhang R."/>
            <person name="Yun Q."/>
            <person name="Hollingsworth P."/>
            <person name="Dao Z."/>
            <person name="Luo G."/>
            <person name="Guo H."/>
            <person name="Ma Y."/>
            <person name="Sun W."/>
        </authorList>
    </citation>
    <scope>NUCLEOTIDE SEQUENCE [LARGE SCALE GENOMIC DNA]</scope>
    <source>
        <strain evidence="7">cv. br00</strain>
    </source>
</reference>
<dbReference type="Gene3D" id="3.80.10.10">
    <property type="entry name" value="Ribonuclease Inhibitor"/>
    <property type="match status" value="5"/>
</dbReference>
<keyword evidence="3" id="KW-0611">Plant defense</keyword>
<dbReference type="InterPro" id="IPR003593">
    <property type="entry name" value="AAA+_ATPase"/>
</dbReference>
<feature type="domain" description="AAA+ ATPase" evidence="5">
    <location>
        <begin position="213"/>
        <end position="349"/>
    </location>
</feature>
<dbReference type="Pfam" id="PF23247">
    <property type="entry name" value="LRR_RPS2"/>
    <property type="match status" value="5"/>
</dbReference>
<dbReference type="InterPro" id="IPR013083">
    <property type="entry name" value="Znf_RING/FYVE/PHD"/>
</dbReference>
<keyword evidence="2" id="KW-0547">Nucleotide-binding</keyword>
<proteinExistence type="inferred from homology"/>
<dbReference type="PANTHER" id="PTHR33463">
    <property type="entry name" value="NB-ARC DOMAIN-CONTAINING PROTEIN-RELATED"/>
    <property type="match status" value="1"/>
</dbReference>
<dbReference type="Pfam" id="PF00931">
    <property type="entry name" value="NB-ARC"/>
    <property type="match status" value="1"/>
</dbReference>
<dbReference type="InterPro" id="IPR002182">
    <property type="entry name" value="NB-ARC"/>
</dbReference>
<dbReference type="PANTHER" id="PTHR33463:SF203">
    <property type="entry name" value="AAA+ ATPASE DOMAIN-CONTAINING PROTEIN"/>
    <property type="match status" value="1"/>
</dbReference>
<evidence type="ECO:0000256" key="1">
    <source>
        <dbReference type="ARBA" id="ARBA00008894"/>
    </source>
</evidence>
<evidence type="ECO:0000313" key="7">
    <source>
        <dbReference type="Proteomes" id="UP000326939"/>
    </source>
</evidence>
<dbReference type="Proteomes" id="UP000326939">
    <property type="component" value="Chromosome 13"/>
</dbReference>